<keyword evidence="2" id="KW-0472">Membrane</keyword>
<dbReference type="Proteomes" id="UP000014216">
    <property type="component" value="Unassembled WGS sequence"/>
</dbReference>
<feature type="region of interest" description="Disordered" evidence="1">
    <location>
        <begin position="960"/>
        <end position="979"/>
    </location>
</feature>
<reference evidence="3 4" key="1">
    <citation type="journal article" date="2013" name="Genome Announc.">
        <title>Draft Genome Sequence of Desulfotignum phosphitoxidans DSM 13687 Strain FiPS-3.</title>
        <authorList>
            <person name="Poehlein A."/>
            <person name="Daniel R."/>
            <person name="Simeonova D.D."/>
        </authorList>
    </citation>
    <scope>NUCLEOTIDE SEQUENCE [LARGE SCALE GENOMIC DNA]</scope>
    <source>
        <strain evidence="3 4">DSM 13687</strain>
    </source>
</reference>
<keyword evidence="2" id="KW-0812">Transmembrane</keyword>
<dbReference type="AlphaFoldDB" id="S0FR78"/>
<dbReference type="Pfam" id="PF05359">
    <property type="entry name" value="DUF748"/>
    <property type="match status" value="2"/>
</dbReference>
<name>S0FR78_9BACT</name>
<evidence type="ECO:0000256" key="1">
    <source>
        <dbReference type="SAM" id="MobiDB-lite"/>
    </source>
</evidence>
<accession>S0FR78</accession>
<dbReference type="InterPro" id="IPR008023">
    <property type="entry name" value="DUF748"/>
</dbReference>
<dbReference type="GO" id="GO:0005886">
    <property type="term" value="C:plasma membrane"/>
    <property type="evidence" value="ECO:0007669"/>
    <property type="project" value="TreeGrafter"/>
</dbReference>
<dbReference type="InterPro" id="IPR052894">
    <property type="entry name" value="AsmA-related"/>
</dbReference>
<dbReference type="InterPro" id="IPR036737">
    <property type="entry name" value="OmpA-like_sf"/>
</dbReference>
<dbReference type="PANTHER" id="PTHR30441:SF8">
    <property type="entry name" value="DUF748 DOMAIN-CONTAINING PROTEIN"/>
    <property type="match status" value="1"/>
</dbReference>
<evidence type="ECO:0000256" key="2">
    <source>
        <dbReference type="SAM" id="Phobius"/>
    </source>
</evidence>
<dbReference type="PANTHER" id="PTHR30441">
    <property type="entry name" value="DUF748 DOMAIN-CONTAINING PROTEIN"/>
    <property type="match status" value="1"/>
</dbReference>
<organism evidence="3 4">
    <name type="scientific">Desulfotignum phosphitoxidans DSM 13687</name>
    <dbReference type="NCBI Taxonomy" id="1286635"/>
    <lineage>
        <taxon>Bacteria</taxon>
        <taxon>Pseudomonadati</taxon>
        <taxon>Thermodesulfobacteriota</taxon>
        <taxon>Desulfobacteria</taxon>
        <taxon>Desulfobacterales</taxon>
        <taxon>Desulfobacteraceae</taxon>
        <taxon>Desulfotignum</taxon>
    </lineage>
</organism>
<dbReference type="GO" id="GO:0090313">
    <property type="term" value="P:regulation of protein targeting to membrane"/>
    <property type="evidence" value="ECO:0007669"/>
    <property type="project" value="TreeGrafter"/>
</dbReference>
<dbReference type="EMBL" id="APJX01000014">
    <property type="protein sequence ID" value="EMS77598.1"/>
    <property type="molecule type" value="Genomic_DNA"/>
</dbReference>
<proteinExistence type="predicted"/>
<sequence length="1054" mass="116157">MDAPESKHFQRHWLMRVLLSKTLIISVALIITYTLAGFFLAPYLIKRQSTQFARESLNCLMVMEEVRVNPFTLTLDIKNFDLKKREGSPLIAFKAIFVNFEIASLWRRAWTFADVRLEGPVVNLQIEPEGRINFIDIADRIPKKENEEKTKGDERLPRVIFEHIALNQGRLVFTDLSGPTPGSITLETIDLALKNLTTLPDQKGVYSLEATLPHGGKLTGAGDVSLHPLWSEGRVKVEGFKTVSAWEFLQDDILLDKPGGEVDLDARYEFAHTDQSPGFVIEELKVLVSALELKARGDGEPILFVDTIRLDDGRVDLASGSFQAGGLAENLNLIFEGVSLKEMRQEAPLVTLGSLAVEGGRIDLETRQVTLEKVLVEGGHAAMVLEKAGTLNLLRVLGKRNVDNRQEKNDVVVAKTQAEEMPWSVAVGSVETAGLSVAFTDQKLSPAPAVTLQDITLKLADFRSEGKASVPFEASLTVEQGGTMNARGRFTLAQKSAEATVRVSNLALTPFQPYVAQYAYLSVDAGDFNAAGKVIYGEKKNGPNLQFSGNAHITDLLVSEVGTTKRFLAWQDLKADNITLGLGPEQLDIGEVHLIKPYGKLIIYKDKSLNLAKVLRHNKKTVEGKNPVPQVETPGGFPVDVRRIRIEKGVLDFADLSLRLPFAAKIYELKGAVVGLSSRQGARAQIELKGRVNEYGTSSIQGQIEPLNIKHFTDIDMIFRNVEMTNITPYTGKFAGYRIASGRLSLDLHYLIQQSELKGSNQIILDNLTLGEKVESPDAPDIPLEFAVALLKDADGRIDIGLPVSGNLDDPQFRFGDLIWKTLINFFTKIITSPFRALAGMLDVEKEHLETIEFEPGRAVLPPPEREKVKTLSEALARRPQLTLKIQGRFDPVKDGEALKSMAIRHEIAGRAGRVVGPNEDAGPMDMSNPLVQRAIETMVTERISADALAAARENAAKQTAVANKKKEKKPAEPLPSDSSCELYTALLQKLVDAQPVTKARLHELARERAEAIKQEFVEAETIDETRLTVLEPSAAQEKDEKAVSSGLTLDVHR</sequence>
<dbReference type="Gene3D" id="3.30.1330.60">
    <property type="entry name" value="OmpA-like domain"/>
    <property type="match status" value="1"/>
</dbReference>
<keyword evidence="4" id="KW-1185">Reference proteome</keyword>
<comment type="caution">
    <text evidence="3">The sequence shown here is derived from an EMBL/GenBank/DDBJ whole genome shotgun (WGS) entry which is preliminary data.</text>
</comment>
<evidence type="ECO:0000313" key="3">
    <source>
        <dbReference type="EMBL" id="EMS77598.1"/>
    </source>
</evidence>
<feature type="region of interest" description="Disordered" evidence="1">
    <location>
        <begin position="1032"/>
        <end position="1054"/>
    </location>
</feature>
<feature type="transmembrane region" description="Helical" evidence="2">
    <location>
        <begin position="21"/>
        <end position="45"/>
    </location>
</feature>
<keyword evidence="2" id="KW-1133">Transmembrane helix</keyword>
<protein>
    <submittedName>
        <fullName evidence="3">Putative outer membrane protein, DUF784</fullName>
    </submittedName>
</protein>
<gene>
    <name evidence="3" type="ORF">Dpo_14c00820</name>
</gene>
<evidence type="ECO:0000313" key="4">
    <source>
        <dbReference type="Proteomes" id="UP000014216"/>
    </source>
</evidence>